<accession>A0A1C4DFH6</accession>
<proteinExistence type="predicted"/>
<dbReference type="RefSeq" id="WP_162266042.1">
    <property type="nucleotide sequence ID" value="NZ_FMAU01000006.1"/>
</dbReference>
<name>A0A1C4DFH6_9BACI</name>
<protein>
    <submittedName>
        <fullName evidence="2">Glyoxalase-like domain-containing protein</fullName>
    </submittedName>
</protein>
<dbReference type="Gene3D" id="3.10.180.10">
    <property type="entry name" value="2,3-Dihydroxybiphenyl 1,2-Dioxygenase, domain 1"/>
    <property type="match status" value="1"/>
</dbReference>
<keyword evidence="3" id="KW-1185">Reference proteome</keyword>
<sequence length="124" mass="13973">MSVFLGVMQTNVMVTDIVAAKNWYSEILQCKIEKDYGTTVVLSFGGGSPLGTLCLIQDKEAAGRNHSTYPVLQISRKYKDTLYEKLREKEVKVEEAPAHQSHFKFFDPDGNMLEAYSPGIYEES</sequence>
<dbReference type="EMBL" id="FMAU01000006">
    <property type="protein sequence ID" value="SCC30091.1"/>
    <property type="molecule type" value="Genomic_DNA"/>
</dbReference>
<evidence type="ECO:0000313" key="2">
    <source>
        <dbReference type="EMBL" id="SCC30091.1"/>
    </source>
</evidence>
<reference evidence="3" key="1">
    <citation type="submission" date="2016-08" db="EMBL/GenBank/DDBJ databases">
        <authorList>
            <person name="Varghese N."/>
            <person name="Submissions Spin"/>
        </authorList>
    </citation>
    <scope>NUCLEOTIDE SEQUENCE [LARGE SCALE GENOMIC DNA]</scope>
    <source>
        <strain evidence="3">SGD-1123</strain>
    </source>
</reference>
<dbReference type="CDD" id="cd06587">
    <property type="entry name" value="VOC"/>
    <property type="match status" value="1"/>
</dbReference>
<evidence type="ECO:0000313" key="3">
    <source>
        <dbReference type="Proteomes" id="UP000181997"/>
    </source>
</evidence>
<dbReference type="InterPro" id="IPR025870">
    <property type="entry name" value="Glyoxalase-like_dom"/>
</dbReference>
<feature type="domain" description="Glyoxalase-like" evidence="1">
    <location>
        <begin position="12"/>
        <end position="115"/>
    </location>
</feature>
<dbReference type="SUPFAM" id="SSF54593">
    <property type="entry name" value="Glyoxalase/Bleomycin resistance protein/Dihydroxybiphenyl dioxygenase"/>
    <property type="match status" value="1"/>
</dbReference>
<dbReference type="InterPro" id="IPR029068">
    <property type="entry name" value="Glyas_Bleomycin-R_OHBP_Dase"/>
</dbReference>
<gene>
    <name evidence="2" type="ORF">GA0061094_3811</name>
</gene>
<dbReference type="Pfam" id="PF12681">
    <property type="entry name" value="Glyoxalase_2"/>
    <property type="match status" value="1"/>
</dbReference>
<dbReference type="AlphaFoldDB" id="A0A1C4DFH6"/>
<evidence type="ECO:0000259" key="1">
    <source>
        <dbReference type="Pfam" id="PF12681"/>
    </source>
</evidence>
<organism evidence="2 3">
    <name type="scientific">[Bacillus] enclensis</name>
    <dbReference type="NCBI Taxonomy" id="1402860"/>
    <lineage>
        <taxon>Bacteria</taxon>
        <taxon>Bacillati</taxon>
        <taxon>Bacillota</taxon>
        <taxon>Bacilli</taxon>
        <taxon>Bacillales</taxon>
        <taxon>Bacillaceae</taxon>
        <taxon>Rossellomorea</taxon>
    </lineage>
</organism>
<dbReference type="Proteomes" id="UP000181997">
    <property type="component" value="Unassembled WGS sequence"/>
</dbReference>